<dbReference type="InterPro" id="IPR036291">
    <property type="entry name" value="NAD(P)-bd_dom_sf"/>
</dbReference>
<dbReference type="Proteomes" id="UP000248783">
    <property type="component" value="Unassembled WGS sequence"/>
</dbReference>
<name>A0A2W5WVC4_9MICO</name>
<dbReference type="Gene3D" id="3.40.50.720">
    <property type="entry name" value="NAD(P)-binding Rossmann-like Domain"/>
    <property type="match status" value="1"/>
</dbReference>
<comment type="similarity">
    <text evidence="1 3">Belongs to the short-chain dehydrogenases/reductases (SDR) family.</text>
</comment>
<organism evidence="4 5">
    <name type="scientific">Xylanimonas oleitrophica</name>
    <dbReference type="NCBI Taxonomy" id="2607479"/>
    <lineage>
        <taxon>Bacteria</taxon>
        <taxon>Bacillati</taxon>
        <taxon>Actinomycetota</taxon>
        <taxon>Actinomycetes</taxon>
        <taxon>Micrococcales</taxon>
        <taxon>Promicromonosporaceae</taxon>
        <taxon>Xylanimonas</taxon>
    </lineage>
</organism>
<comment type="caution">
    <text evidence="4">The sequence shown here is derived from an EMBL/GenBank/DDBJ whole genome shotgun (WGS) entry which is preliminary data.</text>
</comment>
<proteinExistence type="inferred from homology"/>
<dbReference type="InterPro" id="IPR002347">
    <property type="entry name" value="SDR_fam"/>
</dbReference>
<accession>A0A2W5WVC4</accession>
<dbReference type="PRINTS" id="PR00080">
    <property type="entry name" value="SDRFAMILY"/>
</dbReference>
<dbReference type="EMBL" id="QKWH01000011">
    <property type="protein sequence ID" value="PZR52226.1"/>
    <property type="molecule type" value="Genomic_DNA"/>
</dbReference>
<dbReference type="PANTHER" id="PTHR44169">
    <property type="entry name" value="NADPH-DEPENDENT 1-ACYLDIHYDROXYACETONE PHOSPHATE REDUCTASE"/>
    <property type="match status" value="1"/>
</dbReference>
<protein>
    <submittedName>
        <fullName evidence="4">Short-chain dehydrogenase</fullName>
    </submittedName>
</protein>
<dbReference type="SUPFAM" id="SSF51735">
    <property type="entry name" value="NAD(P)-binding Rossmann-fold domains"/>
    <property type="match status" value="1"/>
</dbReference>
<keyword evidence="2" id="KW-0560">Oxidoreductase</keyword>
<evidence type="ECO:0000313" key="4">
    <source>
        <dbReference type="EMBL" id="PZR52226.1"/>
    </source>
</evidence>
<gene>
    <name evidence="4" type="ORF">DNL40_12350</name>
</gene>
<reference evidence="4 5" key="1">
    <citation type="submission" date="2018-06" db="EMBL/GenBank/DDBJ databases">
        <title>Whole genome sequencing of a novel hydrocarbon degrading bacterial strain, PW21 isolated from oil contaminated produced water sample.</title>
        <authorList>
            <person name="Nagkirti P."/>
            <person name="Shaikh A."/>
            <person name="Gowdaman V."/>
            <person name="Engineer A.E."/>
            <person name="Dagar S."/>
            <person name="Dhakephalkar P.K."/>
        </authorList>
    </citation>
    <scope>NUCLEOTIDE SEQUENCE [LARGE SCALE GENOMIC DNA]</scope>
    <source>
        <strain evidence="4 5">PW21</strain>
    </source>
</reference>
<dbReference type="PROSITE" id="PS00061">
    <property type="entry name" value="ADH_SHORT"/>
    <property type="match status" value="1"/>
</dbReference>
<keyword evidence="5" id="KW-1185">Reference proteome</keyword>
<dbReference type="InterPro" id="IPR020904">
    <property type="entry name" value="Sc_DH/Rdtase_CS"/>
</dbReference>
<dbReference type="Pfam" id="PF00106">
    <property type="entry name" value="adh_short"/>
    <property type="match status" value="1"/>
</dbReference>
<evidence type="ECO:0000256" key="3">
    <source>
        <dbReference type="RuleBase" id="RU000363"/>
    </source>
</evidence>
<evidence type="ECO:0000313" key="5">
    <source>
        <dbReference type="Proteomes" id="UP000248783"/>
    </source>
</evidence>
<dbReference type="AlphaFoldDB" id="A0A2W5WVC4"/>
<dbReference type="GO" id="GO:0016491">
    <property type="term" value="F:oxidoreductase activity"/>
    <property type="evidence" value="ECO:0007669"/>
    <property type="project" value="UniProtKB-KW"/>
</dbReference>
<dbReference type="PRINTS" id="PR00081">
    <property type="entry name" value="GDHRDH"/>
</dbReference>
<dbReference type="PANTHER" id="PTHR44169:SF6">
    <property type="entry name" value="NADPH-DEPENDENT 1-ACYLDIHYDROXYACETONE PHOSPHATE REDUCTASE"/>
    <property type="match status" value="1"/>
</dbReference>
<dbReference type="NCBIfam" id="NF006119">
    <property type="entry name" value="PRK08264.1-5"/>
    <property type="match status" value="1"/>
</dbReference>
<evidence type="ECO:0000256" key="2">
    <source>
        <dbReference type="ARBA" id="ARBA00023002"/>
    </source>
</evidence>
<dbReference type="RefSeq" id="WP_111251570.1">
    <property type="nucleotide sequence ID" value="NZ_QKWH01000011.1"/>
</dbReference>
<sequence length="244" mass="25621">MEITNQIALVTGGNRGLGRHLVTELLARGASKVYAAARRPESVDVPGAVPLRLDVTDDASVEQAAAEASDVTLLVNNAGFSSLGSYTGGDIEAIRHEMEVNYWGTLRTVRAFAPILGANGGGAILNVLSQTAFRAFGLADAYGASKAAAWHLTNGVRLELAAQGTQVTGLAMGLVDTDMAAWAKPEDGWSLTDPAVMARTALDGVEAGAFEVYGDEMTREWHARLGEPAESLYPQALRPAAPQD</sequence>
<evidence type="ECO:0000256" key="1">
    <source>
        <dbReference type="ARBA" id="ARBA00006484"/>
    </source>
</evidence>